<dbReference type="HOGENOM" id="CLU_029705_0_0_12"/>
<dbReference type="InterPro" id="IPR050953">
    <property type="entry name" value="N4_N6_ade-DNA_methylase"/>
</dbReference>
<dbReference type="InterPro" id="IPR002052">
    <property type="entry name" value="DNA_methylase_N6_adenine_CS"/>
</dbReference>
<evidence type="ECO:0000259" key="7">
    <source>
        <dbReference type="Pfam" id="PF02384"/>
    </source>
</evidence>
<dbReference type="GO" id="GO:0009007">
    <property type="term" value="F:site-specific DNA-methyltransferase (adenine-specific) activity"/>
    <property type="evidence" value="ECO:0007669"/>
    <property type="project" value="UniProtKB-EC"/>
</dbReference>
<dbReference type="PRINTS" id="PR00507">
    <property type="entry name" value="N12N6MTFRASE"/>
</dbReference>
<dbReference type="GO" id="GO:0008170">
    <property type="term" value="F:N-methyltransferase activity"/>
    <property type="evidence" value="ECO:0007669"/>
    <property type="project" value="InterPro"/>
</dbReference>
<evidence type="ECO:0000256" key="5">
    <source>
        <dbReference type="ARBA" id="ARBA00022747"/>
    </source>
</evidence>
<dbReference type="REBASE" id="36206">
    <property type="entry name" value="M.Taz9ORF2994P"/>
</dbReference>
<feature type="domain" description="DNA methylase adenine-specific" evidence="7">
    <location>
        <begin position="160"/>
        <end position="406"/>
    </location>
</feature>
<gene>
    <name evidence="9" type="ordered locus">TREAZ_2994</name>
</gene>
<evidence type="ECO:0000256" key="2">
    <source>
        <dbReference type="ARBA" id="ARBA00011900"/>
    </source>
</evidence>
<dbReference type="InParanoid" id="F5YB75"/>
<comment type="catalytic activity">
    <reaction evidence="6">
        <text>a 2'-deoxyadenosine in DNA + S-adenosyl-L-methionine = an N(6)-methyl-2'-deoxyadenosine in DNA + S-adenosyl-L-homocysteine + H(+)</text>
        <dbReference type="Rhea" id="RHEA:15197"/>
        <dbReference type="Rhea" id="RHEA-COMP:12418"/>
        <dbReference type="Rhea" id="RHEA-COMP:12419"/>
        <dbReference type="ChEBI" id="CHEBI:15378"/>
        <dbReference type="ChEBI" id="CHEBI:57856"/>
        <dbReference type="ChEBI" id="CHEBI:59789"/>
        <dbReference type="ChEBI" id="CHEBI:90615"/>
        <dbReference type="ChEBI" id="CHEBI:90616"/>
        <dbReference type="EC" id="2.1.1.72"/>
    </reaction>
</comment>
<dbReference type="RefSeq" id="WP_015712556.1">
    <property type="nucleotide sequence ID" value="NC_015577.1"/>
</dbReference>
<evidence type="ECO:0000256" key="3">
    <source>
        <dbReference type="ARBA" id="ARBA00022603"/>
    </source>
</evidence>
<dbReference type="PROSITE" id="PS00092">
    <property type="entry name" value="N6_MTASE"/>
    <property type="match status" value="1"/>
</dbReference>
<dbReference type="InterPro" id="IPR003356">
    <property type="entry name" value="DNA_methylase_A-5"/>
</dbReference>
<evidence type="ECO:0000256" key="4">
    <source>
        <dbReference type="ARBA" id="ARBA00022679"/>
    </source>
</evidence>
<dbReference type="Pfam" id="PF12950">
    <property type="entry name" value="TaqI_C"/>
    <property type="match status" value="1"/>
</dbReference>
<comment type="similarity">
    <text evidence="1">Belongs to the N(4)/N(6)-methyltransferase family.</text>
</comment>
<name>F5YB75_LEAAZ</name>
<evidence type="ECO:0000259" key="8">
    <source>
        <dbReference type="Pfam" id="PF12950"/>
    </source>
</evidence>
<evidence type="ECO:0000313" key="10">
    <source>
        <dbReference type="Proteomes" id="UP000009222"/>
    </source>
</evidence>
<dbReference type="GO" id="GO:0003677">
    <property type="term" value="F:DNA binding"/>
    <property type="evidence" value="ECO:0007669"/>
    <property type="project" value="InterPro"/>
</dbReference>
<reference evidence="9 10" key="2">
    <citation type="journal article" date="2011" name="ISME J.">
        <title>RNA-seq reveals cooperative metabolic interactions between two termite-gut spirochete species in co-culture.</title>
        <authorList>
            <person name="Rosenthal A.Z."/>
            <person name="Matson E.G."/>
            <person name="Eldar A."/>
            <person name="Leadbetter J.R."/>
        </authorList>
    </citation>
    <scope>NUCLEOTIDE SEQUENCE [LARGE SCALE GENOMIC DNA]</scope>
    <source>
        <strain evidence="10">ATCC BAA-888 / DSM 13862 / ZAS-9</strain>
    </source>
</reference>
<protein>
    <recommendedName>
        <fullName evidence="2">site-specific DNA-methyltransferase (adenine-specific)</fullName>
        <ecNumber evidence="2">2.1.1.72</ecNumber>
    </recommendedName>
</protein>
<dbReference type="Pfam" id="PF02384">
    <property type="entry name" value="N6_Mtase"/>
    <property type="match status" value="1"/>
</dbReference>
<reference evidence="10" key="1">
    <citation type="submission" date="2009-12" db="EMBL/GenBank/DDBJ databases">
        <title>Complete sequence of Treponema azotonutricium strain ZAS-9.</title>
        <authorList>
            <person name="Tetu S.G."/>
            <person name="Matson E."/>
            <person name="Ren Q."/>
            <person name="Seshadri R."/>
            <person name="Elbourne L."/>
            <person name="Hassan K.A."/>
            <person name="Durkin A."/>
            <person name="Radune D."/>
            <person name="Mohamoud Y."/>
            <person name="Shay R."/>
            <person name="Jin S."/>
            <person name="Zhang X."/>
            <person name="Lucey K."/>
            <person name="Ballor N.R."/>
            <person name="Ottesen E."/>
            <person name="Rosenthal R."/>
            <person name="Allen A."/>
            <person name="Leadbetter J.R."/>
            <person name="Paulsen I.T."/>
        </authorList>
    </citation>
    <scope>NUCLEOTIDE SEQUENCE [LARGE SCALE GENOMIC DNA]</scope>
    <source>
        <strain evidence="10">ATCC BAA-888 / DSM 13862 / ZAS-9</strain>
    </source>
</reference>
<dbReference type="AlphaFoldDB" id="F5YB75"/>
<evidence type="ECO:0000313" key="9">
    <source>
        <dbReference type="EMBL" id="AEF82274.1"/>
    </source>
</evidence>
<dbReference type="InterPro" id="IPR029063">
    <property type="entry name" value="SAM-dependent_MTases_sf"/>
</dbReference>
<keyword evidence="5" id="KW-0680">Restriction system</keyword>
<evidence type="ECO:0000256" key="1">
    <source>
        <dbReference type="ARBA" id="ARBA00006594"/>
    </source>
</evidence>
<dbReference type="Gene3D" id="3.40.50.150">
    <property type="entry name" value="Vaccinia Virus protein VP39"/>
    <property type="match status" value="1"/>
</dbReference>
<dbReference type="GO" id="GO:0009307">
    <property type="term" value="P:DNA restriction-modification system"/>
    <property type="evidence" value="ECO:0007669"/>
    <property type="project" value="UniProtKB-KW"/>
</dbReference>
<dbReference type="EMBL" id="CP001841">
    <property type="protein sequence ID" value="AEF82274.1"/>
    <property type="molecule type" value="Genomic_DNA"/>
</dbReference>
<dbReference type="InterPro" id="IPR025931">
    <property type="entry name" value="TaqI_C"/>
</dbReference>
<dbReference type="PANTHER" id="PTHR33841:SF1">
    <property type="entry name" value="DNA METHYLTRANSFERASE A"/>
    <property type="match status" value="1"/>
</dbReference>
<organism evidence="9 10">
    <name type="scientific">Leadbettera azotonutricia (strain ATCC BAA-888 / DSM 13862 / ZAS-9)</name>
    <name type="common">Treponema azotonutricium</name>
    <dbReference type="NCBI Taxonomy" id="545695"/>
    <lineage>
        <taxon>Bacteria</taxon>
        <taxon>Pseudomonadati</taxon>
        <taxon>Spirochaetota</taxon>
        <taxon>Spirochaetia</taxon>
        <taxon>Spirochaetales</taxon>
        <taxon>Breznakiellaceae</taxon>
        <taxon>Leadbettera</taxon>
    </lineage>
</organism>
<dbReference type="Proteomes" id="UP000009222">
    <property type="component" value="Chromosome"/>
</dbReference>
<dbReference type="CDD" id="cd02440">
    <property type="entry name" value="AdoMet_MTases"/>
    <property type="match status" value="1"/>
</dbReference>
<proteinExistence type="inferred from homology"/>
<sequence length="640" mass="73295">MENLLKKEQIGEKLGISLATVNNWIKTQVIPPPDVSDQYSQSAFASIINKIKDEPSRLNSRANRSLLEKKYICYLGITEKSRKLLLNNIVREFEMHELSLSDGVLALVLATLRTNKIIDNDWQVNKDTRLDSFLSAWIAESKNIDLVKALYSKFEITNKNDDILGAFYQSIQSISQKSTFGSYYTPSKLLKEINIPKDKTILDPCCGSGGILIGILTKEHDPSKIFARDVDELALKICFINLVLYFNDKNLSAHIIKQDIAFADSEDFHFASAGQKQEFDFIVTNPPWGSKWTKSQKECLLKLYPEIKTNEIYSIALYNAMTMLKSNGKLYYFLPHSFLNVAAHHNIRYCILNNDNKISIKLLGNVFKDVLSESILLHIEAGRKDNNIHIKDKDGNIYQLSKNDIISPDYIISANINDYDSILINKMYNTEHVDLKNNASFALGIVTGNNARYILQNSMKNSEPIFRGKDIQKYYYESPQCHIVFSPGCYQQIAPIEFYRQKKIAYRFISDTLICTLDCGNALLLNSANLFIPHNYPMESIVGLLNSDIYSFIYKKKFHSRKILKSHLQDLPLPILTAKEHKNIYAMYRKMILKEKNTQGFQENIDKIIRGYFSIDDEQYGYIKGELNGDTLTIKALRNG</sequence>
<feature type="domain" description="TaqI-like C-terminal specificity" evidence="8">
    <location>
        <begin position="464"/>
        <end position="573"/>
    </location>
</feature>
<keyword evidence="4" id="KW-0808">Transferase</keyword>
<evidence type="ECO:0000256" key="6">
    <source>
        <dbReference type="ARBA" id="ARBA00047942"/>
    </source>
</evidence>
<dbReference type="SUPFAM" id="SSF53335">
    <property type="entry name" value="S-adenosyl-L-methionine-dependent methyltransferases"/>
    <property type="match status" value="1"/>
</dbReference>
<keyword evidence="3" id="KW-0489">Methyltransferase</keyword>
<keyword evidence="10" id="KW-1185">Reference proteome</keyword>
<dbReference type="KEGG" id="taz:TREAZ_2994"/>
<dbReference type="STRING" id="545695.TREAZ_2994"/>
<dbReference type="GO" id="GO:0032259">
    <property type="term" value="P:methylation"/>
    <property type="evidence" value="ECO:0007669"/>
    <property type="project" value="UniProtKB-KW"/>
</dbReference>
<accession>F5YB75</accession>
<dbReference type="EC" id="2.1.1.72" evidence="2"/>
<dbReference type="PANTHER" id="PTHR33841">
    <property type="entry name" value="DNA METHYLTRANSFERASE YEEA-RELATED"/>
    <property type="match status" value="1"/>
</dbReference>
<dbReference type="eggNOG" id="COG0827">
    <property type="taxonomic scope" value="Bacteria"/>
</dbReference>